<dbReference type="KEGG" id="mgl:MGL_2547"/>
<feature type="region of interest" description="Disordered" evidence="7">
    <location>
        <begin position="1"/>
        <end position="20"/>
    </location>
</feature>
<evidence type="ECO:0000256" key="2">
    <source>
        <dbReference type="ARBA" id="ARBA00005249"/>
    </source>
</evidence>
<feature type="compositionally biased region" description="Basic and acidic residues" evidence="7">
    <location>
        <begin position="513"/>
        <end position="524"/>
    </location>
</feature>
<evidence type="ECO:0000256" key="4">
    <source>
        <dbReference type="ARBA" id="ARBA00023125"/>
    </source>
</evidence>
<feature type="region of interest" description="Disordered" evidence="7">
    <location>
        <begin position="471"/>
        <end position="583"/>
    </location>
</feature>
<protein>
    <submittedName>
        <fullName evidence="8">Uncharacterized protein</fullName>
    </submittedName>
</protein>
<evidence type="ECO:0000256" key="7">
    <source>
        <dbReference type="SAM" id="MobiDB-lite"/>
    </source>
</evidence>
<feature type="compositionally biased region" description="Gly residues" evidence="7">
    <location>
        <begin position="308"/>
        <end position="317"/>
    </location>
</feature>
<dbReference type="EMBL" id="AAYY01000009">
    <property type="protein sequence ID" value="EDP42951.1"/>
    <property type="molecule type" value="Genomic_DNA"/>
</dbReference>
<feature type="compositionally biased region" description="Acidic residues" evidence="7">
    <location>
        <begin position="491"/>
        <end position="500"/>
    </location>
</feature>
<evidence type="ECO:0000313" key="8">
    <source>
        <dbReference type="EMBL" id="EDP42951.1"/>
    </source>
</evidence>
<feature type="compositionally biased region" description="Basic and acidic residues" evidence="7">
    <location>
        <begin position="1"/>
        <end position="15"/>
    </location>
</feature>
<comment type="caution">
    <text evidence="8">The sequence shown here is derived from an EMBL/GenBank/DDBJ whole genome shotgun (WGS) entry which is preliminary data.</text>
</comment>
<evidence type="ECO:0000256" key="3">
    <source>
        <dbReference type="ARBA" id="ARBA00023015"/>
    </source>
</evidence>
<dbReference type="GO" id="GO:0016251">
    <property type="term" value="F:RNA polymerase II general transcription initiation factor activity"/>
    <property type="evidence" value="ECO:0007669"/>
    <property type="project" value="TreeGrafter"/>
</dbReference>
<comment type="subcellular location">
    <subcellularLocation>
        <location evidence="1">Nucleus</location>
    </subcellularLocation>
</comment>
<name>A8Q4I8_MALGO</name>
<keyword evidence="9" id="KW-1185">Reference proteome</keyword>
<organism evidence="8 9">
    <name type="scientific">Malassezia globosa (strain ATCC MYA-4612 / CBS 7966)</name>
    <name type="common">Dandruff-associated fungus</name>
    <dbReference type="NCBI Taxonomy" id="425265"/>
    <lineage>
        <taxon>Eukaryota</taxon>
        <taxon>Fungi</taxon>
        <taxon>Dikarya</taxon>
        <taxon>Basidiomycota</taxon>
        <taxon>Ustilaginomycotina</taxon>
        <taxon>Malasseziomycetes</taxon>
        <taxon>Malasseziales</taxon>
        <taxon>Malasseziaceae</taxon>
        <taxon>Malassezia</taxon>
    </lineage>
</organism>
<keyword evidence="5" id="KW-0804">Transcription</keyword>
<evidence type="ECO:0000313" key="9">
    <source>
        <dbReference type="Proteomes" id="UP000008837"/>
    </source>
</evidence>
<feature type="compositionally biased region" description="Polar residues" evidence="7">
    <location>
        <begin position="525"/>
        <end position="535"/>
    </location>
</feature>
<feature type="compositionally biased region" description="Polar residues" evidence="7">
    <location>
        <begin position="124"/>
        <end position="136"/>
    </location>
</feature>
<feature type="compositionally biased region" description="Acidic residues" evidence="7">
    <location>
        <begin position="371"/>
        <end position="397"/>
    </location>
</feature>
<evidence type="ECO:0000256" key="6">
    <source>
        <dbReference type="ARBA" id="ARBA00023242"/>
    </source>
</evidence>
<accession>A8Q4I8</accession>
<dbReference type="AlphaFoldDB" id="A8Q4I8"/>
<sequence length="657" mass="74104">MKQEHGIKSEPEDVKPSVQQRGFRDIPLFSMGSSNAVTHLMKFATHTRVDPNNESQFTPPVKLNRKLPLRVKMPPAKPGDQVIDKWGKPVMDKEGHALKWPSHDVDLETIRPYLDIDKPAAQENDASTGSGTSFTRNRMFKKRVREVHKSSSSARRTRNEEYYPWVLEDFETPQEWESSREPLPNSLKALEAWYFAEKERRESRRELPAPEIKQEANSSSSTMAPHAPWVGQLEGDSDETSTSHHVLFAFDDRNAGGFKVVPVRRQYKFMQLHKRVLTSEQVEEEFERHQRSSETERWFMRDRYNTGAGLGAPGGSSSGQARGRMPALALPGQPSLGWQSSSRLVAVSGEPQRRADDDDDLFGTVRKNETTYDELDFEDSFEDDDERADGQDDDDADAKELDERLKREMVADRLDDAHVKREPDELDDAVAVNRRSGADNLLGSSEYGRHDDAMLTGSGRQMRKIMKALSRREGLDTYDSDEEAKNPYASEESDESDEELTVLHPERALLAAREQKARLEKTKESSAASTPPTRSETPELESGVKRKNETARLDEAKKKARTESRSTSPVRSGSPSARSLSPLETEIVQLISSGRVASTSDLVQHFRARLKQDLSLKEQLSSAVKRIAYMDKKENKLKLKESVLADAGAISPRGSRP</sequence>
<dbReference type="PANTHER" id="PTHR13011">
    <property type="entry name" value="TFIIF-ALPHA"/>
    <property type="match status" value="1"/>
</dbReference>
<dbReference type="VEuPathDB" id="FungiDB:MGL_2547"/>
<feature type="compositionally biased region" description="Polar residues" evidence="7">
    <location>
        <begin position="565"/>
        <end position="579"/>
    </location>
</feature>
<dbReference type="InParanoid" id="A8Q4I8"/>
<dbReference type="PANTHER" id="PTHR13011:SF0">
    <property type="entry name" value="GENERAL TRANSCRIPTION FACTOR IIF SUBUNIT 1"/>
    <property type="match status" value="1"/>
</dbReference>
<dbReference type="Proteomes" id="UP000008837">
    <property type="component" value="Unassembled WGS sequence"/>
</dbReference>
<dbReference type="GO" id="GO:0032968">
    <property type="term" value="P:positive regulation of transcription elongation by RNA polymerase II"/>
    <property type="evidence" value="ECO:0007669"/>
    <property type="project" value="InterPro"/>
</dbReference>
<dbReference type="GO" id="GO:0001096">
    <property type="term" value="F:TFIIF-class transcription factor complex binding"/>
    <property type="evidence" value="ECO:0007669"/>
    <property type="project" value="TreeGrafter"/>
</dbReference>
<proteinExistence type="inferred from homology"/>
<dbReference type="GO" id="GO:0005674">
    <property type="term" value="C:transcription factor TFIIF complex"/>
    <property type="evidence" value="ECO:0007669"/>
    <property type="project" value="TreeGrafter"/>
</dbReference>
<evidence type="ECO:0000256" key="1">
    <source>
        <dbReference type="ARBA" id="ARBA00004123"/>
    </source>
</evidence>
<feature type="region of interest" description="Disordered" evidence="7">
    <location>
        <begin position="204"/>
        <end position="238"/>
    </location>
</feature>
<gene>
    <name evidence="8" type="ORF">MGL_2547</name>
</gene>
<dbReference type="RefSeq" id="XP_001730165.1">
    <property type="nucleotide sequence ID" value="XM_001730113.1"/>
</dbReference>
<keyword evidence="3" id="KW-0805">Transcription regulation</keyword>
<dbReference type="FunCoup" id="A8Q4I8">
    <property type="interactions" value="38"/>
</dbReference>
<comment type="similarity">
    <text evidence="2">Belongs to the TFIIF alpha subunit family.</text>
</comment>
<dbReference type="OMA" id="THLMKFA"/>
<dbReference type="InterPro" id="IPR008851">
    <property type="entry name" value="TFIIF-alpha"/>
</dbReference>
<dbReference type="STRING" id="425265.A8Q4I8"/>
<feature type="region of interest" description="Disordered" evidence="7">
    <location>
        <begin position="305"/>
        <end position="404"/>
    </location>
</feature>
<dbReference type="GeneID" id="5854472"/>
<keyword evidence="4" id="KW-0238">DNA-binding</keyword>
<dbReference type="InterPro" id="IPR011039">
    <property type="entry name" value="TFIIF_interaction"/>
</dbReference>
<feature type="compositionally biased region" description="Basic and acidic residues" evidence="7">
    <location>
        <begin position="542"/>
        <end position="564"/>
    </location>
</feature>
<dbReference type="GO" id="GO:0006367">
    <property type="term" value="P:transcription initiation at RNA polymerase II promoter"/>
    <property type="evidence" value="ECO:0007669"/>
    <property type="project" value="InterPro"/>
</dbReference>
<evidence type="ECO:0000256" key="5">
    <source>
        <dbReference type="ARBA" id="ARBA00023163"/>
    </source>
</evidence>
<feature type="region of interest" description="Disordered" evidence="7">
    <location>
        <begin position="437"/>
        <end position="459"/>
    </location>
</feature>
<dbReference type="GO" id="GO:0003677">
    <property type="term" value="F:DNA binding"/>
    <property type="evidence" value="ECO:0007669"/>
    <property type="project" value="UniProtKB-KW"/>
</dbReference>
<reference evidence="8 9" key="1">
    <citation type="journal article" date="2007" name="Proc. Natl. Acad. Sci. U.S.A.">
        <title>Dandruff-associated Malassezia genomes reveal convergent and divergent virulence traits shared with plant and human fungal pathogens.</title>
        <authorList>
            <person name="Xu J."/>
            <person name="Saunders C.W."/>
            <person name="Hu P."/>
            <person name="Grant R.A."/>
            <person name="Boekhout T."/>
            <person name="Kuramae E.E."/>
            <person name="Kronstad J.W."/>
            <person name="Deangelis Y.M."/>
            <person name="Reeder N.L."/>
            <person name="Johnstone K.R."/>
            <person name="Leland M."/>
            <person name="Fieno A.M."/>
            <person name="Begley W.M."/>
            <person name="Sun Y."/>
            <person name="Lacey M.P."/>
            <person name="Chaudhary T."/>
            <person name="Keough T."/>
            <person name="Chu L."/>
            <person name="Sears R."/>
            <person name="Yuan B."/>
            <person name="Dawson T.L.Jr."/>
        </authorList>
    </citation>
    <scope>NUCLEOTIDE SEQUENCE [LARGE SCALE GENOMIC DNA]</scope>
    <source>
        <strain evidence="9">ATCC MYA-4612 / CBS 7966</strain>
    </source>
</reference>
<feature type="compositionally biased region" description="Basic and acidic residues" evidence="7">
    <location>
        <begin position="204"/>
        <end position="214"/>
    </location>
</feature>
<dbReference type="OrthoDB" id="76676at2759"/>
<dbReference type="SUPFAM" id="SSF50916">
    <property type="entry name" value="Rap30/74 interaction domains"/>
    <property type="match status" value="1"/>
</dbReference>
<feature type="region of interest" description="Disordered" evidence="7">
    <location>
        <begin position="119"/>
        <end position="155"/>
    </location>
</feature>
<keyword evidence="6" id="KW-0539">Nucleus</keyword>